<dbReference type="eggNOG" id="ENOG5033UV7">
    <property type="taxonomic scope" value="Bacteria"/>
</dbReference>
<protein>
    <recommendedName>
        <fullName evidence="1">Nudix hydrolase domain-containing protein</fullName>
    </recommendedName>
</protein>
<dbReference type="HOGENOM" id="CLU_486444_0_0_6"/>
<feature type="domain" description="Nudix hydrolase" evidence="1">
    <location>
        <begin position="106"/>
        <end position="273"/>
    </location>
</feature>
<dbReference type="EMBL" id="CP000155">
    <property type="protein sequence ID" value="ABC32371.1"/>
    <property type="molecule type" value="Genomic_DNA"/>
</dbReference>
<dbReference type="Proteomes" id="UP000000238">
    <property type="component" value="Chromosome"/>
</dbReference>
<dbReference type="PROSITE" id="PS51462">
    <property type="entry name" value="NUDIX"/>
    <property type="match status" value="1"/>
</dbReference>
<sequence>MILENHVSSDIAEAHLLVLERILRISRLISEDQLENGRWQFVSFPASLFARSLLISLSDPDQYYFEKAFWQGHEQHSPYTEKQRTLLRTLELQRCRHHFTGKAQPTRFVHVAWGIIHIAGKILLRAREDKKRSGLKNYVLIGGRMTQEDLRQASIPNPLEALQSPFAADYPEAFKFALKREIYEETGLTADEHYDFKLLRSVAPYREVEGAGANHSFTNYQIKIFQLQLTTEGFFKLIESLSHYQELVWFEQQELINAKTTDGKMAYIDALVSDFSCISDWQEFIGSIPVSYQEETWGDDEIGSLTLPAVYGESLLSGRPGKERTQSISLTGREIEILVFLASLSKNFKTTSDQAAIKVASIGGGWAQICTPSLSQEFGNLANKLSGSTFPIIEAHDECYFRLKINPSLLFISPSLFVLRVDSTKSTLSLERKEFIGSFFRVPSESVELNAGVTFKRAVFTMAKQGEVDTSFIESVQRIARRDINPTCQTLGLRGLVRLESNLLKLAVDTRIFP</sequence>
<dbReference type="STRING" id="349521.HCH_05717"/>
<organism evidence="2 3">
    <name type="scientific">Hahella chejuensis (strain KCTC 2396)</name>
    <dbReference type="NCBI Taxonomy" id="349521"/>
    <lineage>
        <taxon>Bacteria</taxon>
        <taxon>Pseudomonadati</taxon>
        <taxon>Pseudomonadota</taxon>
        <taxon>Gammaproteobacteria</taxon>
        <taxon>Oceanospirillales</taxon>
        <taxon>Hahellaceae</taxon>
        <taxon>Hahella</taxon>
    </lineage>
</organism>
<evidence type="ECO:0000313" key="2">
    <source>
        <dbReference type="EMBL" id="ABC32371.1"/>
    </source>
</evidence>
<accession>Q2SAF3</accession>
<reference evidence="2 3" key="1">
    <citation type="journal article" date="2005" name="Nucleic Acids Res.">
        <title>Genomic blueprint of Hahella chejuensis, a marine microbe producing an algicidal agent.</title>
        <authorList>
            <person name="Jeong H."/>
            <person name="Yim J.H."/>
            <person name="Lee C."/>
            <person name="Choi S.-H."/>
            <person name="Park Y.K."/>
            <person name="Yoon S.H."/>
            <person name="Hur C.-G."/>
            <person name="Kang H.-Y."/>
            <person name="Kim D."/>
            <person name="Lee H.H."/>
            <person name="Park K.H."/>
            <person name="Park S.-H."/>
            <person name="Park H.-S."/>
            <person name="Lee H.K."/>
            <person name="Oh T.K."/>
            <person name="Kim J.F."/>
        </authorList>
    </citation>
    <scope>NUCLEOTIDE SEQUENCE [LARGE SCALE GENOMIC DNA]</scope>
    <source>
        <strain evidence="2 3">KCTC 2396</strain>
    </source>
</reference>
<dbReference type="Gene3D" id="3.90.79.10">
    <property type="entry name" value="Nucleoside Triphosphate Pyrophosphohydrolase"/>
    <property type="match status" value="1"/>
</dbReference>
<dbReference type="InterPro" id="IPR015797">
    <property type="entry name" value="NUDIX_hydrolase-like_dom_sf"/>
</dbReference>
<dbReference type="GO" id="GO:0003824">
    <property type="term" value="F:catalytic activity"/>
    <property type="evidence" value="ECO:0007669"/>
    <property type="project" value="UniProtKB-ARBA"/>
</dbReference>
<keyword evidence="3" id="KW-1185">Reference proteome</keyword>
<dbReference type="InterPro" id="IPR000086">
    <property type="entry name" value="NUDIX_hydrolase_dom"/>
</dbReference>
<dbReference type="KEGG" id="hch:HCH_05717"/>
<dbReference type="SUPFAM" id="SSF55811">
    <property type="entry name" value="Nudix"/>
    <property type="match status" value="1"/>
</dbReference>
<evidence type="ECO:0000259" key="1">
    <source>
        <dbReference type="PROSITE" id="PS51462"/>
    </source>
</evidence>
<name>Q2SAF3_HAHCH</name>
<proteinExistence type="predicted"/>
<gene>
    <name evidence="2" type="ordered locus">HCH_05717</name>
</gene>
<evidence type="ECO:0000313" key="3">
    <source>
        <dbReference type="Proteomes" id="UP000000238"/>
    </source>
</evidence>
<dbReference type="AlphaFoldDB" id="Q2SAF3"/>